<sequence>MLHPKIVVKSSHLMEFVPTVKERRANGLDKQNFIVEKIEDGIEKMYWMYYINLPYYLMLTADSYILHSFILTMVSLSVFGVVKYCLMY</sequence>
<dbReference type="Proteomes" id="UP000644660">
    <property type="component" value="Unassembled WGS sequence"/>
</dbReference>
<accession>A0A8H2VIA1</accession>
<organism evidence="2 3">
    <name type="scientific">Maudiozyma barnettii</name>
    <dbReference type="NCBI Taxonomy" id="61262"/>
    <lineage>
        <taxon>Eukaryota</taxon>
        <taxon>Fungi</taxon>
        <taxon>Dikarya</taxon>
        <taxon>Ascomycota</taxon>
        <taxon>Saccharomycotina</taxon>
        <taxon>Saccharomycetes</taxon>
        <taxon>Saccharomycetales</taxon>
        <taxon>Saccharomycetaceae</taxon>
        <taxon>Maudiozyma</taxon>
    </lineage>
</organism>
<keyword evidence="1" id="KW-0812">Transmembrane</keyword>
<name>A0A8H2VIA1_9SACH</name>
<dbReference type="GO" id="GO:0016740">
    <property type="term" value="F:transferase activity"/>
    <property type="evidence" value="ECO:0007669"/>
    <property type="project" value="UniProtKB-KW"/>
</dbReference>
<evidence type="ECO:0000256" key="1">
    <source>
        <dbReference type="SAM" id="Phobius"/>
    </source>
</evidence>
<comment type="caution">
    <text evidence="2">The sequence shown here is derived from an EMBL/GenBank/DDBJ whole genome shotgun (WGS) entry which is preliminary data.</text>
</comment>
<proteinExistence type="predicted"/>
<dbReference type="RefSeq" id="XP_041407739.1">
    <property type="nucleotide sequence ID" value="XM_041551805.1"/>
</dbReference>
<protein>
    <submittedName>
        <fullName evidence="2">Similar to Saccharomyces cerevisiae YBR058C-A TSC3 Protein that stimulates the activity of serine palmitoyltransferase (Lcb1p, Lcb2p) several-fold</fullName>
    </submittedName>
</protein>
<evidence type="ECO:0000313" key="3">
    <source>
        <dbReference type="Proteomes" id="UP000644660"/>
    </source>
</evidence>
<evidence type="ECO:0000313" key="2">
    <source>
        <dbReference type="EMBL" id="CAB4255895.1"/>
    </source>
</evidence>
<gene>
    <name evidence="2" type="ORF">KABA2_07S06930</name>
</gene>
<dbReference type="EMBL" id="CAEFZW010000007">
    <property type="protein sequence ID" value="CAB4255895.1"/>
    <property type="molecule type" value="Genomic_DNA"/>
</dbReference>
<reference evidence="2 3" key="1">
    <citation type="submission" date="2020-05" db="EMBL/GenBank/DDBJ databases">
        <authorList>
            <person name="Casaregola S."/>
            <person name="Devillers H."/>
            <person name="Grondin C."/>
        </authorList>
    </citation>
    <scope>NUCLEOTIDE SEQUENCE [LARGE SCALE GENOMIC DNA]</scope>
    <source>
        <strain evidence="2 3">CLIB 1767</strain>
    </source>
</reference>
<dbReference type="OrthoDB" id="4065448at2759"/>
<keyword evidence="2" id="KW-0808">Transferase</keyword>
<dbReference type="GeneID" id="64858959"/>
<keyword evidence="1" id="KW-0472">Membrane</keyword>
<keyword evidence="3" id="KW-1185">Reference proteome</keyword>
<dbReference type="AlphaFoldDB" id="A0A8H2VIA1"/>
<feature type="transmembrane region" description="Helical" evidence="1">
    <location>
        <begin position="64"/>
        <end position="86"/>
    </location>
</feature>
<keyword evidence="1" id="KW-1133">Transmembrane helix</keyword>